<dbReference type="Proteomes" id="UP001374579">
    <property type="component" value="Unassembled WGS sequence"/>
</dbReference>
<reference evidence="1 2" key="1">
    <citation type="submission" date="2024-02" db="EMBL/GenBank/DDBJ databases">
        <title>Chromosome-scale genome assembly of the rough periwinkle Littorina saxatilis.</title>
        <authorList>
            <person name="De Jode A."/>
            <person name="Faria R."/>
            <person name="Formenti G."/>
            <person name="Sims Y."/>
            <person name="Smith T.P."/>
            <person name="Tracey A."/>
            <person name="Wood J.M.D."/>
            <person name="Zagrodzka Z.B."/>
            <person name="Johannesson K."/>
            <person name="Butlin R.K."/>
            <person name="Leder E.H."/>
        </authorList>
    </citation>
    <scope>NUCLEOTIDE SEQUENCE [LARGE SCALE GENOMIC DNA]</scope>
    <source>
        <strain evidence="1">Snail1</strain>
        <tissue evidence="1">Muscle</tissue>
    </source>
</reference>
<gene>
    <name evidence="1" type="ORF">V1264_008331</name>
</gene>
<dbReference type="InterPro" id="IPR011332">
    <property type="entry name" value="Ribosomal_zn-bd"/>
</dbReference>
<keyword evidence="2" id="KW-1185">Reference proteome</keyword>
<dbReference type="SUPFAM" id="SSF57829">
    <property type="entry name" value="Zn-binding ribosomal proteins"/>
    <property type="match status" value="1"/>
</dbReference>
<evidence type="ECO:0000313" key="2">
    <source>
        <dbReference type="Proteomes" id="UP001374579"/>
    </source>
</evidence>
<protein>
    <submittedName>
        <fullName evidence="1">Uncharacterized protein</fullName>
    </submittedName>
</protein>
<organism evidence="1 2">
    <name type="scientific">Littorina saxatilis</name>
    <dbReference type="NCBI Taxonomy" id="31220"/>
    <lineage>
        <taxon>Eukaryota</taxon>
        <taxon>Metazoa</taxon>
        <taxon>Spiralia</taxon>
        <taxon>Lophotrochozoa</taxon>
        <taxon>Mollusca</taxon>
        <taxon>Gastropoda</taxon>
        <taxon>Caenogastropoda</taxon>
        <taxon>Littorinimorpha</taxon>
        <taxon>Littorinoidea</taxon>
        <taxon>Littorinidae</taxon>
        <taxon>Littorina</taxon>
    </lineage>
</organism>
<proteinExistence type="predicted"/>
<sequence length="193" mass="22291">MAASLRRCVTFLTLECQRFARDLRIIGTALQNSGNGLALNTATLDHPSLPQAAHERDSKSSSDVLDSVFSNVLLAVQRNRRSLERRMTRRMQMAGHFEYAVPRKDIVADLDSGRWKERGTICRHHYAKVKEETEKMKEELGEAMQYTADQKEVVFLYEGEESEKAKQQGKYVVQMKKERPTWFHKSLLEKKTD</sequence>
<name>A0AAN9ASS7_9CAEN</name>
<dbReference type="GO" id="GO:0006412">
    <property type="term" value="P:translation"/>
    <property type="evidence" value="ECO:0007669"/>
    <property type="project" value="InterPro"/>
</dbReference>
<dbReference type="AlphaFoldDB" id="A0AAN9ASS7"/>
<comment type="caution">
    <text evidence="1">The sequence shown here is derived from an EMBL/GenBank/DDBJ whole genome shotgun (WGS) entry which is preliminary data.</text>
</comment>
<evidence type="ECO:0000313" key="1">
    <source>
        <dbReference type="EMBL" id="KAK7092610.1"/>
    </source>
</evidence>
<dbReference type="EMBL" id="JBAMIC010000021">
    <property type="protein sequence ID" value="KAK7092610.1"/>
    <property type="molecule type" value="Genomic_DNA"/>
</dbReference>
<accession>A0AAN9ASS7</accession>